<feature type="compositionally biased region" description="Basic residues" evidence="1">
    <location>
        <begin position="820"/>
        <end position="832"/>
    </location>
</feature>
<accession>A0A7J7FFP5</accession>
<feature type="compositionally biased region" description="Low complexity" evidence="1">
    <location>
        <begin position="527"/>
        <end position="541"/>
    </location>
</feature>
<feature type="region of interest" description="Disordered" evidence="1">
    <location>
        <begin position="97"/>
        <end position="124"/>
    </location>
</feature>
<feature type="region of interest" description="Disordered" evidence="1">
    <location>
        <begin position="502"/>
        <end position="657"/>
    </location>
</feature>
<feature type="region of interest" description="Disordered" evidence="1">
    <location>
        <begin position="945"/>
        <end position="967"/>
    </location>
</feature>
<feature type="compositionally biased region" description="Basic and acidic residues" evidence="1">
    <location>
        <begin position="382"/>
        <end position="392"/>
    </location>
</feature>
<name>A0A7J7FFP5_DICBM</name>
<gene>
    <name evidence="3" type="ORF">HPG69_001411</name>
</gene>
<keyword evidence="2" id="KW-1133">Transmembrane helix</keyword>
<feature type="compositionally biased region" description="Polar residues" evidence="1">
    <location>
        <begin position="789"/>
        <end position="806"/>
    </location>
</feature>
<feature type="region of interest" description="Disordered" evidence="1">
    <location>
        <begin position="373"/>
        <end position="392"/>
    </location>
</feature>
<reference evidence="3 4" key="1">
    <citation type="journal article" date="2020" name="Mol. Biol. Evol.">
        <title>Interspecific Gene Flow and the Evolution of Specialization in Black and White Rhinoceros.</title>
        <authorList>
            <person name="Moodley Y."/>
            <person name="Westbury M.V."/>
            <person name="Russo I.M."/>
            <person name="Gopalakrishnan S."/>
            <person name="Rakotoarivelo A."/>
            <person name="Olsen R.A."/>
            <person name="Prost S."/>
            <person name="Tunstall T."/>
            <person name="Ryder O.A."/>
            <person name="Dalen L."/>
            <person name="Bruford M.W."/>
        </authorList>
    </citation>
    <scope>NUCLEOTIDE SEQUENCE [LARGE SCALE GENOMIC DNA]</scope>
    <source>
        <strain evidence="3">SBR-YM</strain>
        <tissue evidence="3">Skin</tissue>
    </source>
</reference>
<feature type="compositionally biased region" description="Polar residues" evidence="1">
    <location>
        <begin position="97"/>
        <end position="106"/>
    </location>
</feature>
<organism evidence="3 4">
    <name type="scientific">Diceros bicornis minor</name>
    <name type="common">South-central black rhinoceros</name>
    <dbReference type="NCBI Taxonomy" id="77932"/>
    <lineage>
        <taxon>Eukaryota</taxon>
        <taxon>Metazoa</taxon>
        <taxon>Chordata</taxon>
        <taxon>Craniata</taxon>
        <taxon>Vertebrata</taxon>
        <taxon>Euteleostomi</taxon>
        <taxon>Mammalia</taxon>
        <taxon>Eutheria</taxon>
        <taxon>Laurasiatheria</taxon>
        <taxon>Perissodactyla</taxon>
        <taxon>Rhinocerotidae</taxon>
        <taxon>Diceros</taxon>
    </lineage>
</organism>
<feature type="compositionally biased region" description="Polar residues" evidence="1">
    <location>
        <begin position="640"/>
        <end position="657"/>
    </location>
</feature>
<feature type="region of interest" description="Disordered" evidence="1">
    <location>
        <begin position="463"/>
        <end position="487"/>
    </location>
</feature>
<feature type="compositionally biased region" description="Basic and acidic residues" evidence="1">
    <location>
        <begin position="464"/>
        <end position="473"/>
    </location>
</feature>
<comment type="caution">
    <text evidence="3">The sequence shown here is derived from an EMBL/GenBank/DDBJ whole genome shotgun (WGS) entry which is preliminary data.</text>
</comment>
<dbReference type="Proteomes" id="UP000551758">
    <property type="component" value="Unassembled WGS sequence"/>
</dbReference>
<feature type="compositionally biased region" description="Polar residues" evidence="1">
    <location>
        <begin position="113"/>
        <end position="122"/>
    </location>
</feature>
<feature type="compositionally biased region" description="Basic residues" evidence="1">
    <location>
        <begin position="741"/>
        <end position="755"/>
    </location>
</feature>
<sequence length="989" mass="108203">MASTHPEPGSHKNHTNPFKKNKTHPLRHNPIFSCKPKSSRHPPFPVSWQPISPQPTSFITQFPIQKPETTTAKPTASTSTNIVTSVSTKSCAKPTSAARTTLSDAPTTEEIHTSSPTDTTWASEKMPEDAALDNLTPSASTPASIEYFASISTPCTSGTKSVERVTTTAKTPTPFAATTSGATSISSSTTLGSQPTLLSQSIGTILIFTTQVTIVTTAETSVSPTIIPRTTFTTTTAAAAVKTTPVITSPPTTFRVTTTNPLPTTITTPASTTLYSVSAQSANTSTAFAATTQFNSASTSNTETVTTANTVNDKASFFKTTDNPEPETNMFATPVSTASTVIPVIVTSGASTILSTGKVNYLKTINIMYKFKRSGRKKNKQRDHDQYNKSNESFKKLRCLSTGADGTRFDRSGRKDPTQLLPRQQRVSDPCSFREKMGKMQGLYLTLGLLALMACFSTGMTQERQNRLKDRPHMNPPAKVSSASLQHVPSLGKRGQILTQLNASAQQRSESSQAHLNPTGPKRSSKVKSSQSSDSDLTKTSAASTGKKYRQRQTRQQTLGPQKTSGKSKLPKNKTVKQHPSNQIKTPLQKQTNQKQYNFNNSQTKQTPLSKPTAKSSGQNKPKETQQQTSKLRPKKSRNHQLGQSKPDQISLPQTRSLRPQNNTKLTAQKNLAHSNLTQAKYLKDYQRNPNLPQVLLFNRTEAKPKYLHLQMVINKQSHSYQTNRKYPANQNFRRKQLLKNSHTKKQNDQRKHHFNTTEVKKTRCSKPKTKANGQKRHHQPGQPKPGQKNGTQNVNHLPNHMSSTAPPKINKTKSEQGKSVKKFLRKPKPHFTTKVQQNPKRPNPPTVSIGKRNSQHQTKARALGSHKTHILSKPHNNSTKEQQIKVATTDAHSTTPAALSTETSTVTISETNTTFTSTTTTAPAVLHLTTTADVTAAPTDTTATTLVSDDTDDTSTSYPSTFDETTLDYQLDPTDFTSAASYTSSTTT</sequence>
<evidence type="ECO:0008006" key="5">
    <source>
        <dbReference type="Google" id="ProtNLM"/>
    </source>
</evidence>
<feature type="compositionally biased region" description="Low complexity" evidence="1">
    <location>
        <begin position="945"/>
        <end position="962"/>
    </location>
</feature>
<dbReference type="EMBL" id="JACDTQ010000745">
    <property type="protein sequence ID" value="KAF5926781.1"/>
    <property type="molecule type" value="Genomic_DNA"/>
</dbReference>
<evidence type="ECO:0000256" key="1">
    <source>
        <dbReference type="SAM" id="MobiDB-lite"/>
    </source>
</evidence>
<feature type="transmembrane region" description="Helical" evidence="2">
    <location>
        <begin position="442"/>
        <end position="460"/>
    </location>
</feature>
<proteinExistence type="predicted"/>
<protein>
    <recommendedName>
        <fullName evidence="5">Mucin-2-like</fullName>
    </recommendedName>
</protein>
<feature type="region of interest" description="Disordered" evidence="1">
    <location>
        <begin position="1"/>
        <end position="42"/>
    </location>
</feature>
<feature type="compositionally biased region" description="Basic residues" evidence="1">
    <location>
        <begin position="11"/>
        <end position="27"/>
    </location>
</feature>
<feature type="compositionally biased region" description="Polar residues" evidence="1">
    <location>
        <begin position="578"/>
        <end position="631"/>
    </location>
</feature>
<feature type="region of interest" description="Disordered" evidence="1">
    <location>
        <begin position="741"/>
        <end position="906"/>
    </location>
</feature>
<feature type="region of interest" description="Disordered" evidence="1">
    <location>
        <begin position="405"/>
        <end position="433"/>
    </location>
</feature>
<feature type="compositionally biased region" description="Basic residues" evidence="1">
    <location>
        <begin position="763"/>
        <end position="780"/>
    </location>
</feature>
<keyword evidence="4" id="KW-1185">Reference proteome</keyword>
<evidence type="ECO:0000313" key="4">
    <source>
        <dbReference type="Proteomes" id="UP000551758"/>
    </source>
</evidence>
<evidence type="ECO:0000313" key="3">
    <source>
        <dbReference type="EMBL" id="KAF5926781.1"/>
    </source>
</evidence>
<evidence type="ECO:0000256" key="2">
    <source>
        <dbReference type="SAM" id="Phobius"/>
    </source>
</evidence>
<keyword evidence="2" id="KW-0472">Membrane</keyword>
<feature type="compositionally biased region" description="Basic and acidic residues" evidence="1">
    <location>
        <begin position="407"/>
        <end position="417"/>
    </location>
</feature>
<dbReference type="AlphaFoldDB" id="A0A7J7FFP5"/>
<keyword evidence="2" id="KW-0812">Transmembrane</keyword>
<feature type="compositionally biased region" description="Low complexity" evidence="1">
    <location>
        <begin position="503"/>
        <end position="514"/>
    </location>
</feature>